<feature type="compositionally biased region" description="Polar residues" evidence="2">
    <location>
        <begin position="358"/>
        <end position="369"/>
    </location>
</feature>
<name>A0A423UA75_PENVA</name>
<evidence type="ECO:0000313" key="4">
    <source>
        <dbReference type="EMBL" id="ROT85570.1"/>
    </source>
</evidence>
<evidence type="ECO:0000259" key="3">
    <source>
        <dbReference type="PROSITE" id="PS50888"/>
    </source>
</evidence>
<evidence type="ECO:0000256" key="1">
    <source>
        <dbReference type="SAM" id="Coils"/>
    </source>
</evidence>
<feature type="region of interest" description="Disordered" evidence="2">
    <location>
        <begin position="832"/>
        <end position="863"/>
    </location>
</feature>
<keyword evidence="1" id="KW-0175">Coiled coil</keyword>
<dbReference type="Pfam" id="PF00010">
    <property type="entry name" value="HLH"/>
    <property type="match status" value="1"/>
</dbReference>
<dbReference type="PROSITE" id="PS50888">
    <property type="entry name" value="BHLH"/>
    <property type="match status" value="1"/>
</dbReference>
<accession>A0A423UA75</accession>
<feature type="compositionally biased region" description="Polar residues" evidence="2">
    <location>
        <begin position="263"/>
        <end position="273"/>
    </location>
</feature>
<evidence type="ECO:0000256" key="2">
    <source>
        <dbReference type="SAM" id="MobiDB-lite"/>
    </source>
</evidence>
<reference evidence="4 5" key="1">
    <citation type="submission" date="2018-04" db="EMBL/GenBank/DDBJ databases">
        <authorList>
            <person name="Zhang X."/>
            <person name="Yuan J."/>
            <person name="Li F."/>
            <person name="Xiang J."/>
        </authorList>
    </citation>
    <scope>NUCLEOTIDE SEQUENCE [LARGE SCALE GENOMIC DNA]</scope>
    <source>
        <tissue evidence="4">Muscle</tissue>
    </source>
</reference>
<dbReference type="Proteomes" id="UP000283509">
    <property type="component" value="Unassembled WGS sequence"/>
</dbReference>
<feature type="coiled-coil region" evidence="1">
    <location>
        <begin position="69"/>
        <end position="103"/>
    </location>
</feature>
<organism evidence="4 5">
    <name type="scientific">Penaeus vannamei</name>
    <name type="common">Whiteleg shrimp</name>
    <name type="synonym">Litopenaeus vannamei</name>
    <dbReference type="NCBI Taxonomy" id="6689"/>
    <lineage>
        <taxon>Eukaryota</taxon>
        <taxon>Metazoa</taxon>
        <taxon>Ecdysozoa</taxon>
        <taxon>Arthropoda</taxon>
        <taxon>Crustacea</taxon>
        <taxon>Multicrustacea</taxon>
        <taxon>Malacostraca</taxon>
        <taxon>Eumalacostraca</taxon>
        <taxon>Eucarida</taxon>
        <taxon>Decapoda</taxon>
        <taxon>Dendrobranchiata</taxon>
        <taxon>Penaeoidea</taxon>
        <taxon>Penaeidae</taxon>
        <taxon>Penaeus</taxon>
    </lineage>
</organism>
<dbReference type="Gene3D" id="4.10.280.10">
    <property type="entry name" value="Helix-loop-helix DNA-binding domain"/>
    <property type="match status" value="1"/>
</dbReference>
<reference evidence="4 5" key="2">
    <citation type="submission" date="2019-01" db="EMBL/GenBank/DDBJ databases">
        <title>The decoding of complex shrimp genome reveals the adaptation for benthos swimmer, frequently molting mechanism and breeding impact on genome.</title>
        <authorList>
            <person name="Sun Y."/>
            <person name="Gao Y."/>
            <person name="Yu Y."/>
        </authorList>
    </citation>
    <scope>NUCLEOTIDE SEQUENCE [LARGE SCALE GENOMIC DNA]</scope>
    <source>
        <tissue evidence="4">Muscle</tissue>
    </source>
</reference>
<feature type="compositionally biased region" description="Polar residues" evidence="2">
    <location>
        <begin position="206"/>
        <end position="215"/>
    </location>
</feature>
<dbReference type="AlphaFoldDB" id="A0A423UA75"/>
<gene>
    <name evidence="4" type="ORF">C7M84_011641</name>
</gene>
<feature type="compositionally biased region" description="Basic and acidic residues" evidence="2">
    <location>
        <begin position="221"/>
        <end position="231"/>
    </location>
</feature>
<feature type="compositionally biased region" description="Polar residues" evidence="2">
    <location>
        <begin position="765"/>
        <end position="786"/>
    </location>
</feature>
<dbReference type="STRING" id="6689.A0A423UA75"/>
<dbReference type="GO" id="GO:0046983">
    <property type="term" value="F:protein dimerization activity"/>
    <property type="evidence" value="ECO:0007669"/>
    <property type="project" value="InterPro"/>
</dbReference>
<feature type="region of interest" description="Disordered" evidence="2">
    <location>
        <begin position="168"/>
        <end position="288"/>
    </location>
</feature>
<keyword evidence="5" id="KW-1185">Reference proteome</keyword>
<evidence type="ECO:0000313" key="5">
    <source>
        <dbReference type="Proteomes" id="UP000283509"/>
    </source>
</evidence>
<comment type="caution">
    <text evidence="4">The sequence shown here is derived from an EMBL/GenBank/DDBJ whole genome shotgun (WGS) entry which is preliminary data.</text>
</comment>
<feature type="region of interest" description="Disordered" evidence="2">
    <location>
        <begin position="352"/>
        <end position="384"/>
    </location>
</feature>
<feature type="region of interest" description="Disordered" evidence="2">
    <location>
        <begin position="720"/>
        <end position="793"/>
    </location>
</feature>
<feature type="compositionally biased region" description="Pro residues" evidence="2">
    <location>
        <begin position="832"/>
        <end position="843"/>
    </location>
</feature>
<protein>
    <recommendedName>
        <fullName evidence="3">BHLH domain-containing protein</fullName>
    </recommendedName>
</protein>
<dbReference type="OrthoDB" id="6372870at2759"/>
<proteinExistence type="predicted"/>
<sequence length="989" mass="105285">MTKNKCKNQKKSDDEKKQFRQWEAARRQRFNKGLDKLRLVLPDGDPKTKVEIIHSAIEYIQESKTFKENVLAGNEAQELKRVIRRLRKQVEILKQRNAILVKLLQETGLRIESDASGGEIIYTTPGTCVQSNCSNASCKKVTCGTRIPVLLGDLSSECIDDSLEEDDAVNSSDLHPRDPTEKLATVSSLRTQQPVFTEQDARTQENTDISNSPEDSGNKQGGKEPAAEKSPENASEASLPAGDSSGFQDEDVGVPIPAVSDEGTAQTLVPQQDSESESPRIASESENAASVSALSHNFVSAQLTSLSIESENEHISVLPQNCASDLKCEKTKEKILVEEVSKNGTITVSIIEEEGTQTEEASNNGSSKLSNRKLDGEGSDKTMGTAKELSLASSETCLVVQDMQHVTVHPEIQPQSIPATQSVPVSASNFYGNPTQMVTIQVHGGEKVQNKGQKVVLLQCGNSAPGTFQLVPPIADNSQLTYVTPSLSGVPIMSTGVPPSILQTGNLVKVVNSPPVLLLPPQPMISSLPHATKLKPIAPKPCSCKPVASSQTKDVSGGIIASLPKNQGQVSPVKRDLVHTPTKVSAKVKRPLSLERNNGKAAKRSKGDFSAELPTMSKVPADIQPLQSSGLNPKTVTVNQVELASEDGEDLQEISTTTLTGLVHSAGIMDCVGEDALGNIMDIPVDMPCVMTENIRSSGIEPSNPTDDRLVEMLRSIDESDPRACEFSPPSSPVSGTDPLVEQGKGPEVQDETAEVSSGDAENTPPVQSSDVESVAQRTPVTVSAESTDHTRVSTPLVLPTTSGEYYLSKTPLPSREHLPKASSAPTVCQLPLPPATALPPPNLFLRNPSRNTSITQSPPILSHSPLSHLPAVSSLAQTAVTPSTAGSIFSTSGTQTLFPSKLILLAENEDTNAHLSKPTTSEQLLLPTTTNTVTSEVGKMHKSSQPKQAPTAADFPVSNNKIGPVDLTPLSVAATPVPAVSTTLTSLF</sequence>
<dbReference type="CDD" id="cd00083">
    <property type="entry name" value="bHLH_SF"/>
    <property type="match status" value="1"/>
</dbReference>
<dbReference type="EMBL" id="QCYY01000247">
    <property type="protein sequence ID" value="ROT85570.1"/>
    <property type="molecule type" value="Genomic_DNA"/>
</dbReference>
<dbReference type="InterPro" id="IPR036638">
    <property type="entry name" value="HLH_DNA-bd_sf"/>
</dbReference>
<dbReference type="InterPro" id="IPR011598">
    <property type="entry name" value="bHLH_dom"/>
</dbReference>
<feature type="compositionally biased region" description="Polar residues" evidence="2">
    <location>
        <begin position="185"/>
        <end position="196"/>
    </location>
</feature>
<feature type="domain" description="BHLH" evidence="3">
    <location>
        <begin position="14"/>
        <end position="63"/>
    </location>
</feature>
<dbReference type="SUPFAM" id="SSF47459">
    <property type="entry name" value="HLH, helix-loop-helix DNA-binding domain"/>
    <property type="match status" value="1"/>
</dbReference>